<feature type="compositionally biased region" description="Basic and acidic residues" evidence="1">
    <location>
        <begin position="16"/>
        <end position="26"/>
    </location>
</feature>
<protein>
    <submittedName>
        <fullName evidence="2">Uncharacterized protein</fullName>
    </submittedName>
</protein>
<sequence length="218" mass="24051">MSAYSPSISEIAGTGPEDRGFREEVAGKGCGTEQAPDGQTPAQGGLHPRCRFALQSAGVRLPVPHLTPLVRSPPKRRGIDCARVRRRAVSESNTCLDVPQARWGAGQRKIRSRPPPMCGYANRLRTKSSWEQQLQYGLHCAASRMPPEPHPSSERRDLRIRNDTGARVLNANGMRATRQLLWSSTDKVRLNRLFLVLRPSCVRHRSVLTTVTASGAGR</sequence>
<accession>A0A6J5CFE2</accession>
<feature type="region of interest" description="Disordered" evidence="1">
    <location>
        <begin position="1"/>
        <end position="47"/>
    </location>
</feature>
<dbReference type="EMBL" id="CADIKB010000046">
    <property type="protein sequence ID" value="CAB3733535.1"/>
    <property type="molecule type" value="Genomic_DNA"/>
</dbReference>
<dbReference type="Proteomes" id="UP000494249">
    <property type="component" value="Unassembled WGS sequence"/>
</dbReference>
<organism evidence="2 3">
    <name type="scientific">Paraburkholderia phenoliruptrix</name>
    <dbReference type="NCBI Taxonomy" id="252970"/>
    <lineage>
        <taxon>Bacteria</taxon>
        <taxon>Pseudomonadati</taxon>
        <taxon>Pseudomonadota</taxon>
        <taxon>Betaproteobacteria</taxon>
        <taxon>Burkholderiales</taxon>
        <taxon>Burkholderiaceae</taxon>
        <taxon>Paraburkholderia</taxon>
    </lineage>
</organism>
<evidence type="ECO:0000313" key="3">
    <source>
        <dbReference type="Proteomes" id="UP000494249"/>
    </source>
</evidence>
<evidence type="ECO:0000313" key="2">
    <source>
        <dbReference type="EMBL" id="CAB3733535.1"/>
    </source>
</evidence>
<name>A0A6J5CFE2_9BURK</name>
<reference evidence="2 3" key="1">
    <citation type="submission" date="2020-04" db="EMBL/GenBank/DDBJ databases">
        <authorList>
            <person name="De Canck E."/>
        </authorList>
    </citation>
    <scope>NUCLEOTIDE SEQUENCE [LARGE SCALE GENOMIC DNA]</scope>
    <source>
        <strain evidence="2 3">LMG 22037</strain>
    </source>
</reference>
<proteinExistence type="predicted"/>
<dbReference type="AlphaFoldDB" id="A0A6J5CFE2"/>
<evidence type="ECO:0000256" key="1">
    <source>
        <dbReference type="SAM" id="MobiDB-lite"/>
    </source>
</evidence>
<gene>
    <name evidence="2" type="ORF">LMG22037_05807</name>
</gene>